<gene>
    <name evidence="1" type="ORF">A3J64_00200</name>
</gene>
<dbReference type="EMBL" id="MHNB01000030">
    <property type="protein sequence ID" value="OGZ36173.1"/>
    <property type="molecule type" value="Genomic_DNA"/>
</dbReference>
<sequence length="68" mass="8026">MVYGNKCPRCGGLDKSFREVFGDKIIFRCNFCGEDFVVKDMEEGYLRQKVERLRQRYPKKNKIMIKGG</sequence>
<dbReference type="AlphaFoldDB" id="A0A1G2FDQ7"/>
<accession>A0A1G2FDQ7</accession>
<reference evidence="1 2" key="1">
    <citation type="journal article" date="2016" name="Nat. Commun.">
        <title>Thousands of microbial genomes shed light on interconnected biogeochemical processes in an aquifer system.</title>
        <authorList>
            <person name="Anantharaman K."/>
            <person name="Brown C.T."/>
            <person name="Hug L.A."/>
            <person name="Sharon I."/>
            <person name="Castelle C.J."/>
            <person name="Probst A.J."/>
            <person name="Thomas B.C."/>
            <person name="Singh A."/>
            <person name="Wilkins M.J."/>
            <person name="Karaoz U."/>
            <person name="Brodie E.L."/>
            <person name="Williams K.H."/>
            <person name="Hubbard S.S."/>
            <person name="Banfield J.F."/>
        </authorList>
    </citation>
    <scope>NUCLEOTIDE SEQUENCE [LARGE SCALE GENOMIC DNA]</scope>
</reference>
<proteinExistence type="predicted"/>
<organism evidence="1 2">
    <name type="scientific">Candidatus Portnoybacteria bacterium RIFCSPHIGHO2_12_FULL_38_9</name>
    <dbReference type="NCBI Taxonomy" id="1801997"/>
    <lineage>
        <taxon>Bacteria</taxon>
        <taxon>Candidatus Portnoyibacteriota</taxon>
    </lineage>
</organism>
<evidence type="ECO:0000313" key="2">
    <source>
        <dbReference type="Proteomes" id="UP000177061"/>
    </source>
</evidence>
<name>A0A1G2FDQ7_9BACT</name>
<protein>
    <submittedName>
        <fullName evidence="1">Uncharacterized protein</fullName>
    </submittedName>
</protein>
<dbReference type="STRING" id="1801997.A3J64_00200"/>
<dbReference type="Proteomes" id="UP000177061">
    <property type="component" value="Unassembled WGS sequence"/>
</dbReference>
<comment type="caution">
    <text evidence="1">The sequence shown here is derived from an EMBL/GenBank/DDBJ whole genome shotgun (WGS) entry which is preliminary data.</text>
</comment>
<evidence type="ECO:0000313" key="1">
    <source>
        <dbReference type="EMBL" id="OGZ36173.1"/>
    </source>
</evidence>